<gene>
    <name evidence="2" type="ORF">D2L64_23985</name>
</gene>
<comment type="caution">
    <text evidence="2">The sequence shown here is derived from an EMBL/GenBank/DDBJ whole genome shotgun (WGS) entry which is preliminary data.</text>
</comment>
<feature type="region of interest" description="Disordered" evidence="1">
    <location>
        <begin position="181"/>
        <end position="207"/>
    </location>
</feature>
<evidence type="ECO:0008006" key="4">
    <source>
        <dbReference type="Google" id="ProtNLM"/>
    </source>
</evidence>
<evidence type="ECO:0000313" key="3">
    <source>
        <dbReference type="Proteomes" id="UP000283832"/>
    </source>
</evidence>
<name>A0A418MNY9_9ACTN</name>
<dbReference type="Proteomes" id="UP000283832">
    <property type="component" value="Unassembled WGS sequence"/>
</dbReference>
<dbReference type="EMBL" id="QXEC01000032">
    <property type="protein sequence ID" value="RIV33205.1"/>
    <property type="molecule type" value="Genomic_DNA"/>
</dbReference>
<dbReference type="RefSeq" id="WP_119579472.1">
    <property type="nucleotide sequence ID" value="NZ_QXEC01000032.1"/>
</dbReference>
<dbReference type="AlphaFoldDB" id="A0A418MNY9"/>
<reference evidence="2 3" key="1">
    <citation type="submission" date="2018-08" db="EMBL/GenBank/DDBJ databases">
        <title>Jishengella sp. nov., isolated from a root of Azadirachta indica A. Juss. var. siamensis Valenton.</title>
        <authorList>
            <person name="Kuncharoen N."/>
            <person name="Tanasupawat S."/>
            <person name="Kudo T."/>
            <person name="Ohkuma M."/>
        </authorList>
    </citation>
    <scope>NUCLEOTIDE SEQUENCE [LARGE SCALE GENOMIC DNA]</scope>
    <source>
        <strain evidence="2 3">AZ1-13</strain>
    </source>
</reference>
<proteinExistence type="predicted"/>
<organism evidence="2 3">
    <name type="scientific">Micromonospora radicis</name>
    <dbReference type="NCBI Taxonomy" id="1894971"/>
    <lineage>
        <taxon>Bacteria</taxon>
        <taxon>Bacillati</taxon>
        <taxon>Actinomycetota</taxon>
        <taxon>Actinomycetes</taxon>
        <taxon>Micromonosporales</taxon>
        <taxon>Micromonosporaceae</taxon>
        <taxon>Micromonospora</taxon>
    </lineage>
</organism>
<dbReference type="OrthoDB" id="9767214at2"/>
<sequence>MTPTDVRSILDHHDPAQVEHYERTFYTAYAGLADNRLVRLIWDFDHDRRLLRTRVPYRDQIIYQWAAAGAAMPGCYLAVNIDPRGRFQSARFGFAPEPLDLDHCCELLNLMTPAPLPEAAGLFRRLLDEFVAPDLRSRGFAVAYATCTRRLVQPYLRLGARRVHHVSLHGEERHLIRLSLDRPAPGPQTSSSSTRPDGVPAARHIMR</sequence>
<evidence type="ECO:0000313" key="2">
    <source>
        <dbReference type="EMBL" id="RIV33205.1"/>
    </source>
</evidence>
<accession>A0A418MNY9</accession>
<protein>
    <recommendedName>
        <fullName evidence="4">GNAT family N-acetyltransferase</fullName>
    </recommendedName>
</protein>
<keyword evidence="3" id="KW-1185">Reference proteome</keyword>
<evidence type="ECO:0000256" key="1">
    <source>
        <dbReference type="SAM" id="MobiDB-lite"/>
    </source>
</evidence>